<protein>
    <submittedName>
        <fullName evidence="2">Uncharacterized protein</fullName>
    </submittedName>
</protein>
<evidence type="ECO:0000313" key="2">
    <source>
        <dbReference type="EMBL" id="EZG56506.1"/>
    </source>
</evidence>
<organism evidence="2 3">
    <name type="scientific">Gregarina niphandrodes</name>
    <name type="common">Septate eugregarine</name>
    <dbReference type="NCBI Taxonomy" id="110365"/>
    <lineage>
        <taxon>Eukaryota</taxon>
        <taxon>Sar</taxon>
        <taxon>Alveolata</taxon>
        <taxon>Apicomplexa</taxon>
        <taxon>Conoidasida</taxon>
        <taxon>Gregarinasina</taxon>
        <taxon>Eugregarinorida</taxon>
        <taxon>Gregarinidae</taxon>
        <taxon>Gregarina</taxon>
    </lineage>
</organism>
<dbReference type="EMBL" id="AFNH02000773">
    <property type="protein sequence ID" value="EZG56506.1"/>
    <property type="molecule type" value="Genomic_DNA"/>
</dbReference>
<feature type="region of interest" description="Disordered" evidence="1">
    <location>
        <begin position="207"/>
        <end position="229"/>
    </location>
</feature>
<keyword evidence="3" id="KW-1185">Reference proteome</keyword>
<sequence>MTLYSGSELLGKERLSRLVAKEKKQPELKGRSRSERLLDESLKTIKGRLPQDSRISSAAYTVAQTIARRPQDPRAATGPILGGVPLKGTPAIGREGSSLKRPGAPVTARDTLILLVRRLSLKEKLPRTFELFERFFSKGDGSVLVEQWRFAVECSAMEPSKTPDAPGRSEWVIFWMLWNWSQSQLVKNSGDVRLTLLHLMEKHFQPPGGWSADSQESPAKKSWERPGIGSLSQMPMSQIPLTLYGMVGRRLLHMIWLPLVVTPYLYSDDFHSFHRSVDWLRQAVLELPESVGKELQAFYDQQEVHGQQEVCGQQEVRGQRQAGDPDMWKVPSESQLMFQYHRWVFEGLEKLYEMRRTPWGLADARLLIGDLYRNHLGRFVTVQREKIEAWQAALVSATHAPHKPAPAIVAPGQADRPVVDTRVEQVTALDGSGAWANRHLYT</sequence>
<feature type="region of interest" description="Disordered" evidence="1">
    <location>
        <begin position="15"/>
        <end position="35"/>
    </location>
</feature>
<comment type="caution">
    <text evidence="2">The sequence shown here is derived from an EMBL/GenBank/DDBJ whole genome shotgun (WGS) entry which is preliminary data.</text>
</comment>
<reference evidence="2" key="1">
    <citation type="submission" date="2013-12" db="EMBL/GenBank/DDBJ databases">
        <authorList>
            <person name="Omoto C.K."/>
            <person name="Sibley D."/>
            <person name="Venepally P."/>
            <person name="Hadjithomas M."/>
            <person name="Karamycheva S."/>
            <person name="Brunk B."/>
            <person name="Roos D."/>
            <person name="Caler E."/>
            <person name="Lorenzi H."/>
        </authorList>
    </citation>
    <scope>NUCLEOTIDE SEQUENCE</scope>
</reference>
<dbReference type="RefSeq" id="XP_011131245.1">
    <property type="nucleotide sequence ID" value="XM_011132943.1"/>
</dbReference>
<proteinExistence type="predicted"/>
<dbReference type="Proteomes" id="UP000019763">
    <property type="component" value="Unassembled WGS sequence"/>
</dbReference>
<dbReference type="AlphaFoldDB" id="A0A023B4B7"/>
<evidence type="ECO:0000313" key="3">
    <source>
        <dbReference type="Proteomes" id="UP000019763"/>
    </source>
</evidence>
<evidence type="ECO:0000256" key="1">
    <source>
        <dbReference type="SAM" id="MobiDB-lite"/>
    </source>
</evidence>
<accession>A0A023B4B7</accession>
<dbReference type="GeneID" id="22913665"/>
<dbReference type="VEuPathDB" id="CryptoDB:GNI_103370"/>
<name>A0A023B4B7_GRENI</name>
<gene>
    <name evidence="2" type="ORF">GNI_103370</name>
</gene>